<evidence type="ECO:0000256" key="6">
    <source>
        <dbReference type="ARBA" id="ARBA00022989"/>
    </source>
</evidence>
<comment type="caution">
    <text evidence="9">The sequence shown here is derived from an EMBL/GenBank/DDBJ whole genome shotgun (WGS) entry which is preliminary data.</text>
</comment>
<feature type="transmembrane region" description="Helical" evidence="8">
    <location>
        <begin position="211"/>
        <end position="231"/>
    </location>
</feature>
<feature type="transmembrane region" description="Helical" evidence="8">
    <location>
        <begin position="103"/>
        <end position="120"/>
    </location>
</feature>
<proteinExistence type="inferred from homology"/>
<comment type="subcellular location">
    <subcellularLocation>
        <location evidence="1">Cell membrane</location>
        <topology evidence="1">Multi-pass membrane protein</topology>
    </subcellularLocation>
</comment>
<evidence type="ECO:0000256" key="8">
    <source>
        <dbReference type="SAM" id="Phobius"/>
    </source>
</evidence>
<comment type="similarity">
    <text evidence="2">Belongs to the binding-protein-dependent transport system permease family. FecCD subfamily.</text>
</comment>
<keyword evidence="3" id="KW-0813">Transport</keyword>
<dbReference type="PANTHER" id="PTHR30472">
    <property type="entry name" value="FERRIC ENTEROBACTIN TRANSPORT SYSTEM PERMEASE PROTEIN"/>
    <property type="match status" value="1"/>
</dbReference>
<dbReference type="InterPro" id="IPR000522">
    <property type="entry name" value="ABC_transptr_permease_BtuC"/>
</dbReference>
<dbReference type="CDD" id="cd06550">
    <property type="entry name" value="TM_ABC_iron-siderophores_like"/>
    <property type="match status" value="1"/>
</dbReference>
<evidence type="ECO:0000256" key="4">
    <source>
        <dbReference type="ARBA" id="ARBA00022475"/>
    </source>
</evidence>
<dbReference type="GO" id="GO:0022857">
    <property type="term" value="F:transmembrane transporter activity"/>
    <property type="evidence" value="ECO:0007669"/>
    <property type="project" value="InterPro"/>
</dbReference>
<evidence type="ECO:0000256" key="5">
    <source>
        <dbReference type="ARBA" id="ARBA00022692"/>
    </source>
</evidence>
<gene>
    <name evidence="9" type="primary">hmuU_47</name>
    <name evidence="9" type="ORF">SDC9_166283</name>
</gene>
<dbReference type="SUPFAM" id="SSF81345">
    <property type="entry name" value="ABC transporter involved in vitamin B12 uptake, BtuC"/>
    <property type="match status" value="1"/>
</dbReference>
<reference evidence="9" key="1">
    <citation type="submission" date="2019-08" db="EMBL/GenBank/DDBJ databases">
        <authorList>
            <person name="Kucharzyk K."/>
            <person name="Murdoch R.W."/>
            <person name="Higgins S."/>
            <person name="Loffler F."/>
        </authorList>
    </citation>
    <scope>NUCLEOTIDE SEQUENCE</scope>
</reference>
<feature type="transmembrane region" description="Helical" evidence="8">
    <location>
        <begin position="181"/>
        <end position="199"/>
    </location>
</feature>
<keyword evidence="7 8" id="KW-0472">Membrane</keyword>
<evidence type="ECO:0000256" key="1">
    <source>
        <dbReference type="ARBA" id="ARBA00004651"/>
    </source>
</evidence>
<feature type="transmembrane region" description="Helical" evidence="8">
    <location>
        <begin position="54"/>
        <end position="74"/>
    </location>
</feature>
<feature type="transmembrane region" description="Helical" evidence="8">
    <location>
        <begin position="15"/>
        <end position="42"/>
    </location>
</feature>
<name>A0A645FWL1_9ZZZZ</name>
<dbReference type="Gene3D" id="1.10.3470.10">
    <property type="entry name" value="ABC transporter involved in vitamin B12 uptake, BtuC"/>
    <property type="match status" value="1"/>
</dbReference>
<evidence type="ECO:0000256" key="3">
    <source>
        <dbReference type="ARBA" id="ARBA00022448"/>
    </source>
</evidence>
<dbReference type="GO" id="GO:0033214">
    <property type="term" value="P:siderophore-iron import into cell"/>
    <property type="evidence" value="ECO:0007669"/>
    <property type="project" value="TreeGrafter"/>
</dbReference>
<keyword evidence="4" id="KW-1003">Cell membrane</keyword>
<dbReference type="EMBL" id="VSSQ01066356">
    <property type="protein sequence ID" value="MPN18918.1"/>
    <property type="molecule type" value="Genomic_DNA"/>
</dbReference>
<dbReference type="Pfam" id="PF01032">
    <property type="entry name" value="FecCD"/>
    <property type="match status" value="1"/>
</dbReference>
<evidence type="ECO:0000256" key="2">
    <source>
        <dbReference type="ARBA" id="ARBA00007935"/>
    </source>
</evidence>
<evidence type="ECO:0000313" key="9">
    <source>
        <dbReference type="EMBL" id="MPN18918.1"/>
    </source>
</evidence>
<keyword evidence="5 8" id="KW-0812">Transmembrane</keyword>
<dbReference type="PANTHER" id="PTHR30472:SF25">
    <property type="entry name" value="ABC TRANSPORTER PERMEASE PROTEIN MJ0876-RELATED"/>
    <property type="match status" value="1"/>
</dbReference>
<protein>
    <submittedName>
        <fullName evidence="9">Hemin transport system permease protein HmuU</fullName>
    </submittedName>
</protein>
<feature type="transmembrane region" description="Helical" evidence="8">
    <location>
        <begin position="140"/>
        <end position="169"/>
    </location>
</feature>
<keyword evidence="6 8" id="KW-1133">Transmembrane helix</keyword>
<dbReference type="InterPro" id="IPR037294">
    <property type="entry name" value="ABC_BtuC-like"/>
</dbReference>
<sequence>MVLGAGKMHSSQADAIAIFSPFAATGAAFLSSLIATGIIILLSRMRGASPESMALTGVALASLFTAATMLLQYFADDAQLAAMVFWTFGDVARAGWKELRIMSLFIGIVLIYFFIHRWDYNAIDAGEEAALGLGVQVQRIRLMGMLCASLVSAVIVAFVGVIGFVGLVCPHMVRLIIGDDHRFLIPGTAIFGALLLLGADTAARLILAPRILPVSVLTSFLGAPLFIWLVLRRGRS</sequence>
<organism evidence="9">
    <name type="scientific">bioreactor metagenome</name>
    <dbReference type="NCBI Taxonomy" id="1076179"/>
    <lineage>
        <taxon>unclassified sequences</taxon>
        <taxon>metagenomes</taxon>
        <taxon>ecological metagenomes</taxon>
    </lineage>
</organism>
<accession>A0A645FWL1</accession>
<evidence type="ECO:0000256" key="7">
    <source>
        <dbReference type="ARBA" id="ARBA00023136"/>
    </source>
</evidence>
<dbReference type="GO" id="GO:0005886">
    <property type="term" value="C:plasma membrane"/>
    <property type="evidence" value="ECO:0007669"/>
    <property type="project" value="UniProtKB-SubCell"/>
</dbReference>
<dbReference type="AlphaFoldDB" id="A0A645FWL1"/>